<dbReference type="InterPro" id="IPR036291">
    <property type="entry name" value="NAD(P)-bd_dom_sf"/>
</dbReference>
<evidence type="ECO:0000313" key="5">
    <source>
        <dbReference type="EMBL" id="MFC3961474.1"/>
    </source>
</evidence>
<accession>A0ABV8DPB3</accession>
<keyword evidence="2" id="KW-0560">Oxidoreductase</keyword>
<dbReference type="InterPro" id="IPR002347">
    <property type="entry name" value="SDR_fam"/>
</dbReference>
<sequence>MDPVKGHRAKVVALLFGPTPNILRGTGSSSRRRAVPIAGRTILITGASSGIGRVASRKLAAEGARVILVARRESELELVRDEIVEAGGQADYRRCDLTDGDQVDALVHWVHEQYGGIDVLINNAGRSIRRNLVDSFDRLHDFERTMASNYFGPLRLTLGLLPRMVARGSGHVINVGTWTVAVETAPKFAAYHASKAALAAFGRCLEAELAPAGVTVTAVHFPLVRTPMMAPTADFADQPCLTQEQAAQWLVRAVRTRPVRLVPRYADVLRVVGNFSPRSVDRFLRSRT</sequence>
<dbReference type="PANTHER" id="PTHR44196">
    <property type="entry name" value="DEHYDROGENASE/REDUCTASE SDR FAMILY MEMBER 7B"/>
    <property type="match status" value="1"/>
</dbReference>
<gene>
    <name evidence="5" type="ORF">ACFO0B_05660</name>
</gene>
<dbReference type="Pfam" id="PF00106">
    <property type="entry name" value="adh_short"/>
    <property type="match status" value="1"/>
</dbReference>
<dbReference type="PANTHER" id="PTHR44196:SF1">
    <property type="entry name" value="DEHYDROGENASE_REDUCTASE SDR FAMILY MEMBER 7B"/>
    <property type="match status" value="1"/>
</dbReference>
<dbReference type="Gene3D" id="3.40.50.720">
    <property type="entry name" value="NAD(P)-binding Rossmann-like Domain"/>
    <property type="match status" value="1"/>
</dbReference>
<organism evidence="5 6">
    <name type="scientific">Nocardia jiangsuensis</name>
    <dbReference type="NCBI Taxonomy" id="1691563"/>
    <lineage>
        <taxon>Bacteria</taxon>
        <taxon>Bacillati</taxon>
        <taxon>Actinomycetota</taxon>
        <taxon>Actinomycetes</taxon>
        <taxon>Mycobacteriales</taxon>
        <taxon>Nocardiaceae</taxon>
        <taxon>Nocardia</taxon>
    </lineage>
</organism>
<name>A0ABV8DPB3_9NOCA</name>
<evidence type="ECO:0000256" key="2">
    <source>
        <dbReference type="ARBA" id="ARBA00023002"/>
    </source>
</evidence>
<comment type="similarity">
    <text evidence="1 3">Belongs to the short-chain dehydrogenases/reductases (SDR) family.</text>
</comment>
<dbReference type="SUPFAM" id="SSF51735">
    <property type="entry name" value="NAD(P)-binding Rossmann-fold domains"/>
    <property type="match status" value="1"/>
</dbReference>
<protein>
    <submittedName>
        <fullName evidence="5">SDR family oxidoreductase</fullName>
    </submittedName>
</protein>
<dbReference type="CDD" id="cd05233">
    <property type="entry name" value="SDR_c"/>
    <property type="match status" value="1"/>
</dbReference>
<dbReference type="Proteomes" id="UP001595696">
    <property type="component" value="Unassembled WGS sequence"/>
</dbReference>
<comment type="caution">
    <text evidence="5">The sequence shown here is derived from an EMBL/GenBank/DDBJ whole genome shotgun (WGS) entry which is preliminary data.</text>
</comment>
<reference evidence="6" key="1">
    <citation type="journal article" date="2019" name="Int. J. Syst. Evol. Microbiol.">
        <title>The Global Catalogue of Microorganisms (GCM) 10K type strain sequencing project: providing services to taxonomists for standard genome sequencing and annotation.</title>
        <authorList>
            <consortium name="The Broad Institute Genomics Platform"/>
            <consortium name="The Broad Institute Genome Sequencing Center for Infectious Disease"/>
            <person name="Wu L."/>
            <person name="Ma J."/>
        </authorList>
    </citation>
    <scope>NUCLEOTIDE SEQUENCE [LARGE SCALE GENOMIC DNA]</scope>
    <source>
        <strain evidence="6">CGMCC 4.7330</strain>
    </source>
</reference>
<dbReference type="NCBIfam" id="NF004521">
    <property type="entry name" value="PRK05866.1"/>
    <property type="match status" value="1"/>
</dbReference>
<feature type="domain" description="Ketoreductase" evidence="4">
    <location>
        <begin position="40"/>
        <end position="225"/>
    </location>
</feature>
<proteinExistence type="inferred from homology"/>
<dbReference type="SMART" id="SM00822">
    <property type="entry name" value="PKS_KR"/>
    <property type="match status" value="1"/>
</dbReference>
<dbReference type="InterPro" id="IPR057326">
    <property type="entry name" value="KR_dom"/>
</dbReference>
<dbReference type="PRINTS" id="PR00081">
    <property type="entry name" value="GDHRDH"/>
</dbReference>
<evidence type="ECO:0000256" key="3">
    <source>
        <dbReference type="RuleBase" id="RU000363"/>
    </source>
</evidence>
<evidence type="ECO:0000313" key="6">
    <source>
        <dbReference type="Proteomes" id="UP001595696"/>
    </source>
</evidence>
<dbReference type="EMBL" id="JBHSAX010000005">
    <property type="protein sequence ID" value="MFC3961474.1"/>
    <property type="molecule type" value="Genomic_DNA"/>
</dbReference>
<evidence type="ECO:0000256" key="1">
    <source>
        <dbReference type="ARBA" id="ARBA00006484"/>
    </source>
</evidence>
<evidence type="ECO:0000259" key="4">
    <source>
        <dbReference type="SMART" id="SM00822"/>
    </source>
</evidence>
<dbReference type="PRINTS" id="PR00080">
    <property type="entry name" value="SDRFAMILY"/>
</dbReference>
<keyword evidence="6" id="KW-1185">Reference proteome</keyword>